<dbReference type="PANTHER" id="PTHR42796">
    <property type="entry name" value="FUMARYLACETOACETATE HYDROLASE DOMAIN-CONTAINING PROTEIN 2A-RELATED"/>
    <property type="match status" value="1"/>
</dbReference>
<sequence>MRIIRFKKKMNVEQLAVVTNDDNIFELTVDSFQDLISKADKDNKSCSQIIEAEIKNKQPIPQELSELELLVPVVSDEVWAAGVTYSKSKEARNREANVQTNSFYDKVYDAERPEIFMKSTARRLIGPDVPVGIRTDSNWQIPEPELALVVKADGEILGYTIGNDMSSRDIEGENPLYLPQAKMWKHSCSIGPAILLADTIDDPYKLEIECRIQRDGEIVSKGSANTSMLKRSYNELVSYLIKDNDILDGTTLLTGTCIIPDDSFTLQEGDVIEIEIESIGVLRNSVKLASNILTKESSK</sequence>
<dbReference type="RefSeq" id="WP_091484416.1">
    <property type="nucleotide sequence ID" value="NZ_FOTR01000008.1"/>
</dbReference>
<evidence type="ECO:0000256" key="2">
    <source>
        <dbReference type="ARBA" id="ARBA00022723"/>
    </source>
</evidence>
<dbReference type="InterPro" id="IPR011234">
    <property type="entry name" value="Fumarylacetoacetase-like_C"/>
</dbReference>
<dbReference type="AlphaFoldDB" id="A0A1I4NAE9"/>
<dbReference type="STRING" id="334253.SAMN04487943_10872"/>
<reference evidence="5" key="1">
    <citation type="submission" date="2016-10" db="EMBL/GenBank/DDBJ databases">
        <authorList>
            <person name="Varghese N."/>
            <person name="Submissions S."/>
        </authorList>
    </citation>
    <scope>NUCLEOTIDE SEQUENCE [LARGE SCALE GENOMIC DNA]</scope>
    <source>
        <strain evidence="5">CGMCC 1.4250</strain>
    </source>
</reference>
<keyword evidence="5" id="KW-1185">Reference proteome</keyword>
<dbReference type="PANTHER" id="PTHR42796:SF7">
    <property type="entry name" value="2-DEHYDRO-3-DEOXY-D-ARABINONATE DEHYDRATASE"/>
    <property type="match status" value="1"/>
</dbReference>
<dbReference type="Gene3D" id="3.90.850.10">
    <property type="entry name" value="Fumarylacetoacetase-like, C-terminal domain"/>
    <property type="match status" value="1"/>
</dbReference>
<proteinExistence type="inferred from homology"/>
<dbReference type="InterPro" id="IPR051121">
    <property type="entry name" value="FAH"/>
</dbReference>
<dbReference type="SUPFAM" id="SSF56529">
    <property type="entry name" value="FAH"/>
    <property type="match status" value="1"/>
</dbReference>
<dbReference type="Pfam" id="PF01557">
    <property type="entry name" value="FAA_hydrolase"/>
    <property type="match status" value="1"/>
</dbReference>
<feature type="domain" description="Fumarylacetoacetase-like C-terminal" evidence="3">
    <location>
        <begin position="109"/>
        <end position="286"/>
    </location>
</feature>
<evidence type="ECO:0000313" key="4">
    <source>
        <dbReference type="EMBL" id="SFM12514.1"/>
    </source>
</evidence>
<organism evidence="4 5">
    <name type="scientific">Gracilibacillus orientalis</name>
    <dbReference type="NCBI Taxonomy" id="334253"/>
    <lineage>
        <taxon>Bacteria</taxon>
        <taxon>Bacillati</taxon>
        <taxon>Bacillota</taxon>
        <taxon>Bacilli</taxon>
        <taxon>Bacillales</taxon>
        <taxon>Bacillaceae</taxon>
        <taxon>Gracilibacillus</taxon>
    </lineage>
</organism>
<dbReference type="Proteomes" id="UP000198565">
    <property type="component" value="Unassembled WGS sequence"/>
</dbReference>
<evidence type="ECO:0000256" key="1">
    <source>
        <dbReference type="ARBA" id="ARBA00010211"/>
    </source>
</evidence>
<dbReference type="GO" id="GO:0044281">
    <property type="term" value="P:small molecule metabolic process"/>
    <property type="evidence" value="ECO:0007669"/>
    <property type="project" value="UniProtKB-ARBA"/>
</dbReference>
<accession>A0A1I4NAE9</accession>
<protein>
    <submittedName>
        <fullName evidence="4">2-dehydro-3-deoxy-D-arabinonate dehydratase</fullName>
    </submittedName>
</protein>
<gene>
    <name evidence="4" type="ORF">SAMN04487943_10872</name>
</gene>
<dbReference type="EMBL" id="FOTR01000008">
    <property type="protein sequence ID" value="SFM12514.1"/>
    <property type="molecule type" value="Genomic_DNA"/>
</dbReference>
<keyword evidence="2" id="KW-0479">Metal-binding</keyword>
<dbReference type="InterPro" id="IPR036663">
    <property type="entry name" value="Fumarylacetoacetase_C_sf"/>
</dbReference>
<dbReference type="GO" id="GO:0003824">
    <property type="term" value="F:catalytic activity"/>
    <property type="evidence" value="ECO:0007669"/>
    <property type="project" value="InterPro"/>
</dbReference>
<dbReference type="OrthoDB" id="9779415at2"/>
<evidence type="ECO:0000259" key="3">
    <source>
        <dbReference type="Pfam" id="PF01557"/>
    </source>
</evidence>
<name>A0A1I4NAE9_9BACI</name>
<evidence type="ECO:0000313" key="5">
    <source>
        <dbReference type="Proteomes" id="UP000198565"/>
    </source>
</evidence>
<comment type="similarity">
    <text evidence="1">Belongs to the FAH family.</text>
</comment>
<dbReference type="GO" id="GO:0046872">
    <property type="term" value="F:metal ion binding"/>
    <property type="evidence" value="ECO:0007669"/>
    <property type="project" value="UniProtKB-KW"/>
</dbReference>